<dbReference type="Pfam" id="PF03350">
    <property type="entry name" value="UPF0114"/>
    <property type="match status" value="1"/>
</dbReference>
<dbReference type="SUPFAM" id="SSF52540">
    <property type="entry name" value="P-loop containing nucleoside triphosphate hydrolases"/>
    <property type="match status" value="1"/>
</dbReference>
<feature type="transmembrane region" description="Helical" evidence="12">
    <location>
        <begin position="258"/>
        <end position="285"/>
    </location>
</feature>
<feature type="region of interest" description="Disordered" evidence="11">
    <location>
        <begin position="122"/>
        <end position="164"/>
    </location>
</feature>
<keyword evidence="15" id="KW-1185">Reference proteome</keyword>
<evidence type="ECO:0000256" key="6">
    <source>
        <dbReference type="ARBA" id="ARBA00022741"/>
    </source>
</evidence>
<feature type="coiled-coil region" evidence="10">
    <location>
        <begin position="984"/>
        <end position="1060"/>
    </location>
</feature>
<keyword evidence="5" id="KW-0158">Chromosome</keyword>
<feature type="compositionally biased region" description="Polar residues" evidence="11">
    <location>
        <begin position="141"/>
        <end position="160"/>
    </location>
</feature>
<dbReference type="InterPro" id="IPR027417">
    <property type="entry name" value="P-loop_NTPase"/>
</dbReference>
<evidence type="ECO:0000256" key="10">
    <source>
        <dbReference type="SAM" id="Coils"/>
    </source>
</evidence>
<dbReference type="EMBL" id="RDQH01000333">
    <property type="protein sequence ID" value="RXH94015.1"/>
    <property type="molecule type" value="Genomic_DNA"/>
</dbReference>
<evidence type="ECO:0000256" key="5">
    <source>
        <dbReference type="ARBA" id="ARBA00022454"/>
    </source>
</evidence>
<name>A0A498JGK7_MALDO</name>
<accession>A0A498JGK7</accession>
<keyword evidence="6" id="KW-0547">Nucleotide-binding</keyword>
<feature type="coiled-coil region" evidence="10">
    <location>
        <begin position="680"/>
        <end position="783"/>
    </location>
</feature>
<dbReference type="GO" id="GO:0003697">
    <property type="term" value="F:single-stranded DNA binding"/>
    <property type="evidence" value="ECO:0007669"/>
    <property type="project" value="TreeGrafter"/>
</dbReference>
<proteinExistence type="inferred from homology"/>
<reference evidence="14 15" key="1">
    <citation type="submission" date="2018-10" db="EMBL/GenBank/DDBJ databases">
        <title>A high-quality apple genome assembly.</title>
        <authorList>
            <person name="Hu J."/>
        </authorList>
    </citation>
    <scope>NUCLEOTIDE SEQUENCE [LARGE SCALE GENOMIC DNA]</scope>
    <source>
        <strain evidence="15">cv. HFTH1</strain>
        <tissue evidence="14">Young leaf</tissue>
    </source>
</reference>
<dbReference type="InterPro" id="IPR005134">
    <property type="entry name" value="UPF0114"/>
</dbReference>
<dbReference type="FunFam" id="3.40.50.300:FF:001301">
    <property type="entry name" value="Structural maintenance of chromosomes 5"/>
    <property type="match status" value="1"/>
</dbReference>
<evidence type="ECO:0000256" key="12">
    <source>
        <dbReference type="SAM" id="Phobius"/>
    </source>
</evidence>
<keyword evidence="12" id="KW-0812">Transmembrane</keyword>
<gene>
    <name evidence="14" type="ORF">DVH24_016082</name>
</gene>
<evidence type="ECO:0000313" key="14">
    <source>
        <dbReference type="EMBL" id="RXH94015.1"/>
    </source>
</evidence>
<evidence type="ECO:0000256" key="7">
    <source>
        <dbReference type="ARBA" id="ARBA00022840"/>
    </source>
</evidence>
<feature type="region of interest" description="Disordered" evidence="11">
    <location>
        <begin position="1"/>
        <end position="27"/>
    </location>
</feature>
<organism evidence="14 15">
    <name type="scientific">Malus domestica</name>
    <name type="common">Apple</name>
    <name type="synonym">Pyrus malus</name>
    <dbReference type="NCBI Taxonomy" id="3750"/>
    <lineage>
        <taxon>Eukaryota</taxon>
        <taxon>Viridiplantae</taxon>
        <taxon>Streptophyta</taxon>
        <taxon>Embryophyta</taxon>
        <taxon>Tracheophyta</taxon>
        <taxon>Spermatophyta</taxon>
        <taxon>Magnoliopsida</taxon>
        <taxon>eudicotyledons</taxon>
        <taxon>Gunneridae</taxon>
        <taxon>Pentapetalae</taxon>
        <taxon>rosids</taxon>
        <taxon>fabids</taxon>
        <taxon>Rosales</taxon>
        <taxon>Rosaceae</taxon>
        <taxon>Amygdaloideae</taxon>
        <taxon>Maleae</taxon>
        <taxon>Malus</taxon>
    </lineage>
</organism>
<dbReference type="GO" id="GO:0005634">
    <property type="term" value="C:nucleus"/>
    <property type="evidence" value="ECO:0007669"/>
    <property type="project" value="UniProtKB-SubCell"/>
</dbReference>
<evidence type="ECO:0000259" key="13">
    <source>
        <dbReference type="Pfam" id="PF02463"/>
    </source>
</evidence>
<dbReference type="GO" id="GO:0000724">
    <property type="term" value="P:double-strand break repair via homologous recombination"/>
    <property type="evidence" value="ECO:0007669"/>
    <property type="project" value="TreeGrafter"/>
</dbReference>
<sequence>MGDDSSSLSSSTSPQADKKSTSSSAFHPALAQKSHVPFFTREGHFRSLPAIQRRKKYLHPAKLLPSHSLPRRPPPPRHRGALSLSLYTMALFTSISSSTLCLSTSIHPIGLSNTSKRFSRPIAASSLSSPPSPESKSTAPKQTVVSSSTETSPNHFNGASSRPPEPAGFNYALDNGNPFVRFARSAESSIERQSVLSILYVSIVEQIIFDFRFLALFAVGGSLAGSFLCFLNGCVYIMDAYKVYWTSCVKGIHTGHMVLRLVEAIDVYLAGTVMLIFGMGLYGLFISNVPHDVPSIDDRALKGSSLFGMFSLKERPKWMKISSLDELKTKVGHVIVMILLVKMFERSKMVQITTDELLQLAEHRCFLPSPLSIEACRGEDDYKPGNITKIELHNFMTFGHIKCKPAPRLNLVIAPNGAGKSSLVCAIALGLGGEPQLLGRATSVGAYVKRGEASGYIKITLRGDTEEEHIEIMRKIDTRNKSEWLYNGRAVPKKDVVEITQRFNVQVNNLTQFLPQDRVCEFAKLTPVQLLEETEKAVGDPQLPIQHRALIEQSKKLKRIEQAVEKNGETLNQLKALNAEQEKDVERVRQREELLAKADTMKKKLPWLKYDMKKAECMEAMEQEKDAKKKLEKAARTLNQLKEPIEKQKQERVVMESKSTKVVKNISENANKRMRLLENVNRLGVLIKEKYNEMEELKKQEESRQQRISKAKDDLAAAELELENLTPYAAPTDEIARLHAQIVDLEVSAKEKRDKKSEKEKILNQKKLSLNTCLDKLKEMENKNGKLLQVLKNSGADKIVDAYKWLQEHRHQFNKEVYGPVLLEVNVPDRVHADYLGGHVPNYMWKSFITQDSRDRDFLVKNLKSFDVPVLNYTGNGTCHREPFQISEQMSALEIYSRLDQVFDAPTAVKEVLISQFGLDRSYIGSRTTDQRADEVSKLGILDFWTPENHYRWSVSRYGGHRSASVESVSRSQLFLCGLETGEVESLMSKKRELEESITALQDIVRSLQIEERQAENEAAKFQKQREEIIRNVQDGKRKQREIENRIAQRKKKLESMEKEDDLDTSMAKLNEQSAKYMIDRFHSAMEIKSLLAEAVSFKQSYAEKHMMVIEFDAKIKEMEVNIKQHEKVALQASLHHEECKKAEEDCRQQLLAAKKNAESIAMITPALQKEFLEMPTTIEELEAAIQENISQANSILFLNQNILKEYEDRQQKIEEYSAKLGADKTELGRCIAEVDNLKGTWLPTLRSLVAQINETFSRNFQEMAVAGEVLLDEHEIDFDQYGILIKVKFRQAGQLQVLSAHHQSGGERSVSTILYLVSLQDLTNCPFRVVDEINQGMDPINERNMFQQLVRAASQPNTPQCFLLTPKLLPDLVYSDECSVLNIKTGPYAGSWANGDWSEGDSYRNILGKRGR</sequence>
<feature type="compositionally biased region" description="Low complexity" evidence="11">
    <location>
        <begin position="122"/>
        <end position="140"/>
    </location>
</feature>
<keyword evidence="9" id="KW-0539">Nucleus</keyword>
<evidence type="ECO:0000256" key="9">
    <source>
        <dbReference type="ARBA" id="ARBA00023242"/>
    </source>
</evidence>
<dbReference type="Proteomes" id="UP000290289">
    <property type="component" value="Chromosome 7"/>
</dbReference>
<dbReference type="Pfam" id="PF02463">
    <property type="entry name" value="SMC_N"/>
    <property type="match status" value="1"/>
</dbReference>
<evidence type="ECO:0000256" key="2">
    <source>
        <dbReference type="ARBA" id="ARBA00004286"/>
    </source>
</evidence>
<dbReference type="InterPro" id="IPR003395">
    <property type="entry name" value="RecF/RecN/SMC_N"/>
</dbReference>
<evidence type="ECO:0000256" key="8">
    <source>
        <dbReference type="ARBA" id="ARBA00023054"/>
    </source>
</evidence>
<dbReference type="GO" id="GO:0005524">
    <property type="term" value="F:ATP binding"/>
    <property type="evidence" value="ECO:0007669"/>
    <property type="project" value="UniProtKB-KW"/>
</dbReference>
<feature type="domain" description="RecF/RecN/SMC N-terminal" evidence="13">
    <location>
        <begin position="387"/>
        <end position="1353"/>
    </location>
</feature>
<evidence type="ECO:0000256" key="4">
    <source>
        <dbReference type="ARBA" id="ARBA00018687"/>
    </source>
</evidence>
<feature type="coiled-coil region" evidence="10">
    <location>
        <begin position="557"/>
        <end position="651"/>
    </location>
</feature>
<keyword evidence="8 10" id="KW-0175">Coiled coil</keyword>
<feature type="compositionally biased region" description="Low complexity" evidence="11">
    <location>
        <begin position="1"/>
        <end position="13"/>
    </location>
</feature>
<dbReference type="GO" id="GO:0030915">
    <property type="term" value="C:Smc5-Smc6 complex"/>
    <property type="evidence" value="ECO:0007669"/>
    <property type="project" value="TreeGrafter"/>
</dbReference>
<evidence type="ECO:0000256" key="11">
    <source>
        <dbReference type="SAM" id="MobiDB-lite"/>
    </source>
</evidence>
<keyword evidence="12" id="KW-0472">Membrane</keyword>
<keyword evidence="7" id="KW-0067">ATP-binding</keyword>
<dbReference type="GO" id="GO:0051276">
    <property type="term" value="P:chromosome organization"/>
    <property type="evidence" value="ECO:0007669"/>
    <property type="project" value="UniProtKB-ARBA"/>
</dbReference>
<comment type="subcellular location">
    <subcellularLocation>
        <location evidence="2">Chromosome</location>
    </subcellularLocation>
    <subcellularLocation>
        <location evidence="1">Nucleus</location>
    </subcellularLocation>
</comment>
<dbReference type="PANTHER" id="PTHR45916">
    <property type="entry name" value="STRUCTURAL MAINTENANCE OF CHROMOSOMES PROTEIN 5"/>
    <property type="match status" value="1"/>
</dbReference>
<protein>
    <recommendedName>
        <fullName evidence="4">Structural maintenance of chromosomes protein 5</fullName>
    </recommendedName>
</protein>
<evidence type="ECO:0000256" key="3">
    <source>
        <dbReference type="ARBA" id="ARBA00010171"/>
    </source>
</evidence>
<comment type="similarity">
    <text evidence="3">Belongs to the SMC family. SMC5 subfamily.</text>
</comment>
<dbReference type="STRING" id="3750.A0A498JGK7"/>
<dbReference type="Gene3D" id="3.40.50.300">
    <property type="entry name" value="P-loop containing nucleotide triphosphate hydrolases"/>
    <property type="match status" value="2"/>
</dbReference>
<feature type="transmembrane region" description="Helical" evidence="12">
    <location>
        <begin position="213"/>
        <end position="237"/>
    </location>
</feature>
<evidence type="ECO:0000256" key="1">
    <source>
        <dbReference type="ARBA" id="ARBA00004123"/>
    </source>
</evidence>
<evidence type="ECO:0000313" key="15">
    <source>
        <dbReference type="Proteomes" id="UP000290289"/>
    </source>
</evidence>
<comment type="caution">
    <text evidence="14">The sequence shown here is derived from an EMBL/GenBank/DDBJ whole genome shotgun (WGS) entry which is preliminary data.</text>
</comment>
<dbReference type="PANTHER" id="PTHR45916:SF1">
    <property type="entry name" value="STRUCTURAL MAINTENANCE OF CHROMOSOMES PROTEIN 5"/>
    <property type="match status" value="1"/>
</dbReference>
<keyword evidence="12" id="KW-1133">Transmembrane helix</keyword>